<dbReference type="EMBL" id="BDRX01000099">
    <property type="protein sequence ID" value="GBF97417.1"/>
    <property type="molecule type" value="Genomic_DNA"/>
</dbReference>
<name>A0A2V0PJC7_9CHLO</name>
<comment type="similarity">
    <text evidence="1">Belongs to the LTO1 family.</text>
</comment>
<evidence type="ECO:0000313" key="3">
    <source>
        <dbReference type="EMBL" id="GBF97417.1"/>
    </source>
</evidence>
<comment type="caution">
    <text evidence="3">The sequence shown here is derived from an EMBL/GenBank/DDBJ whole genome shotgun (WGS) entry which is preliminary data.</text>
</comment>
<dbReference type="InterPro" id="IPR019191">
    <property type="entry name" value="Essential_protein_Yae1_N"/>
</dbReference>
<dbReference type="PANTHER" id="PTHR28532:SF1">
    <property type="entry name" value="ORAL CANCER OVEREXPRESSED 1"/>
    <property type="match status" value="1"/>
</dbReference>
<reference evidence="3 4" key="1">
    <citation type="journal article" date="2018" name="Sci. Rep.">
        <title>Raphidocelis subcapitata (=Pseudokirchneriella subcapitata) provides an insight into genome evolution and environmental adaptations in the Sphaeropleales.</title>
        <authorList>
            <person name="Suzuki S."/>
            <person name="Yamaguchi H."/>
            <person name="Nakajima N."/>
            <person name="Kawachi M."/>
        </authorList>
    </citation>
    <scope>NUCLEOTIDE SEQUENCE [LARGE SCALE GENOMIC DNA]</scope>
    <source>
        <strain evidence="3 4">NIES-35</strain>
    </source>
</reference>
<evidence type="ECO:0000256" key="1">
    <source>
        <dbReference type="ARBA" id="ARBA00038090"/>
    </source>
</evidence>
<gene>
    <name evidence="3" type="ORF">Rsub_09583</name>
</gene>
<accession>A0A2V0PJC7</accession>
<keyword evidence="4" id="KW-1185">Reference proteome</keyword>
<dbReference type="OrthoDB" id="48036at2759"/>
<dbReference type="InterPro" id="IPR052436">
    <property type="entry name" value="LTO1_adapter"/>
</dbReference>
<organism evidence="3 4">
    <name type="scientific">Raphidocelis subcapitata</name>
    <dbReference type="NCBI Taxonomy" id="307507"/>
    <lineage>
        <taxon>Eukaryota</taxon>
        <taxon>Viridiplantae</taxon>
        <taxon>Chlorophyta</taxon>
        <taxon>core chlorophytes</taxon>
        <taxon>Chlorophyceae</taxon>
        <taxon>CS clade</taxon>
        <taxon>Sphaeropleales</taxon>
        <taxon>Selenastraceae</taxon>
        <taxon>Raphidocelis</taxon>
    </lineage>
</organism>
<evidence type="ECO:0000313" key="4">
    <source>
        <dbReference type="Proteomes" id="UP000247498"/>
    </source>
</evidence>
<dbReference type="Proteomes" id="UP000247498">
    <property type="component" value="Unassembled WGS sequence"/>
</dbReference>
<feature type="domain" description="Essential protein Yae1 N-terminal" evidence="2">
    <location>
        <begin position="19"/>
        <end position="57"/>
    </location>
</feature>
<evidence type="ECO:0000259" key="2">
    <source>
        <dbReference type="Pfam" id="PF09811"/>
    </source>
</evidence>
<dbReference type="AlphaFoldDB" id="A0A2V0PJC7"/>
<protein>
    <recommendedName>
        <fullName evidence="2">Essential protein Yae1 N-terminal domain-containing protein</fullName>
    </recommendedName>
</protein>
<proteinExistence type="inferred from homology"/>
<dbReference type="InParanoid" id="A0A2V0PJC7"/>
<dbReference type="Pfam" id="PF09811">
    <property type="entry name" value="Yae1_N"/>
    <property type="match status" value="1"/>
</dbReference>
<dbReference type="STRING" id="307507.A0A2V0PJC7"/>
<dbReference type="PANTHER" id="PTHR28532">
    <property type="entry name" value="GEO13458P1"/>
    <property type="match status" value="1"/>
</dbReference>
<sequence>MGDPFESVLDLEEQHIEEGFEAGRRDGLAAGLQEGRELGLQKGFEIGLEVGHYAGCVRAWRALQRLDPSALPARAERGIAALEGLLAAYPLYDPQARAHAACRTRPQPLRAWPPDQSLQDALEALRARCKAVVATMGATAAFGLAEGASGAGGAAGGGQGRQPVGGSLAF</sequence>